<gene>
    <name evidence="2" type="ORF">S06H3_15530</name>
</gene>
<evidence type="ECO:0000313" key="2">
    <source>
        <dbReference type="EMBL" id="GAI10796.1"/>
    </source>
</evidence>
<dbReference type="EMBL" id="BARV01007645">
    <property type="protein sequence ID" value="GAI10796.1"/>
    <property type="molecule type" value="Genomic_DNA"/>
</dbReference>
<proteinExistence type="predicted"/>
<feature type="non-terminal residue" evidence="2">
    <location>
        <position position="340"/>
    </location>
</feature>
<protein>
    <submittedName>
        <fullName evidence="2">Uncharacterized protein</fullName>
    </submittedName>
</protein>
<feature type="transmembrane region" description="Helical" evidence="1">
    <location>
        <begin position="20"/>
        <end position="42"/>
    </location>
</feature>
<evidence type="ECO:0000256" key="1">
    <source>
        <dbReference type="SAM" id="Phobius"/>
    </source>
</evidence>
<name>X1LYA8_9ZZZZ</name>
<organism evidence="2">
    <name type="scientific">marine sediment metagenome</name>
    <dbReference type="NCBI Taxonomy" id="412755"/>
    <lineage>
        <taxon>unclassified sequences</taxon>
        <taxon>metagenomes</taxon>
        <taxon>ecological metagenomes</taxon>
    </lineage>
</organism>
<keyword evidence="1" id="KW-1133">Transmembrane helix</keyword>
<keyword evidence="1" id="KW-0812">Transmembrane</keyword>
<keyword evidence="1" id="KW-0472">Membrane</keyword>
<reference evidence="2" key="1">
    <citation type="journal article" date="2014" name="Front. Microbiol.">
        <title>High frequency of phylogenetically diverse reductive dehalogenase-homologous genes in deep subseafloor sedimentary metagenomes.</title>
        <authorList>
            <person name="Kawai M."/>
            <person name="Futagami T."/>
            <person name="Toyoda A."/>
            <person name="Takaki Y."/>
            <person name="Nishi S."/>
            <person name="Hori S."/>
            <person name="Arai W."/>
            <person name="Tsubouchi T."/>
            <person name="Morono Y."/>
            <person name="Uchiyama I."/>
            <person name="Ito T."/>
            <person name="Fujiyama A."/>
            <person name="Inagaki F."/>
            <person name="Takami H."/>
        </authorList>
    </citation>
    <scope>NUCLEOTIDE SEQUENCE</scope>
    <source>
        <strain evidence="2">Expedition CK06-06</strain>
    </source>
</reference>
<feature type="transmembrane region" description="Helical" evidence="1">
    <location>
        <begin position="288"/>
        <end position="311"/>
    </location>
</feature>
<accession>X1LYA8</accession>
<comment type="caution">
    <text evidence="2">The sequence shown here is derived from an EMBL/GenBank/DDBJ whole genome shotgun (WGS) entry which is preliminary data.</text>
</comment>
<sequence>MKIAFLLYRRNIKSTLPVFVLNLLVLSLIGIVAIATAFPYGIQAIEELEELPVDLFASISQRGMRDVSFVDLEGIFNSLSLEEGNIEFCIVISLSTNILGEKKRVPYIALSEGLLNLFEIESDGVVGSPELGVGDVALNPVNDTGTYDLNVPQTKDLNVYEIFSDLRIITYQNLLSYKYQSGEFNPRPASFLIVGNTSLGFSIIESLNISSGELGAIVLGFYQNNWTNDLTFEDINAKITKDEKEVFQELISHGIDPERISFSWSPTRFTLFDLSLKIKGEIMTTQRLGILNVVFVLFLVFNIDFSFYSVIRKDGKILCSRGIKTSKLKFMFLSLEVITD</sequence>
<dbReference type="AlphaFoldDB" id="X1LYA8"/>